<dbReference type="Pfam" id="PF02771">
    <property type="entry name" value="Acyl-CoA_dh_N"/>
    <property type="match status" value="1"/>
</dbReference>
<evidence type="ECO:0000256" key="5">
    <source>
        <dbReference type="ARBA" id="ARBA00023002"/>
    </source>
</evidence>
<comment type="caution">
    <text evidence="10">The sequence shown here is derived from an EMBL/GenBank/DDBJ whole genome shotgun (WGS) entry which is preliminary data.</text>
</comment>
<keyword evidence="4 6" id="KW-0274">FAD</keyword>
<accession>A0A832MNH6</accession>
<feature type="domain" description="Acyl-CoA dehydrogenase/oxidase N-terminal" evidence="9">
    <location>
        <begin position="6"/>
        <end position="120"/>
    </location>
</feature>
<organism evidence="10">
    <name type="scientific">Eiseniibacteriota bacterium</name>
    <dbReference type="NCBI Taxonomy" id="2212470"/>
    <lineage>
        <taxon>Bacteria</taxon>
        <taxon>Candidatus Eiseniibacteriota</taxon>
    </lineage>
</organism>
<feature type="domain" description="Acyl-CoA oxidase/dehydrogenase middle" evidence="8">
    <location>
        <begin position="124"/>
        <end position="217"/>
    </location>
</feature>
<dbReference type="PROSITE" id="PS00072">
    <property type="entry name" value="ACYL_COA_DH_1"/>
    <property type="match status" value="1"/>
</dbReference>
<dbReference type="InterPro" id="IPR036250">
    <property type="entry name" value="AcylCo_DH-like_C"/>
</dbReference>
<dbReference type="GO" id="GO:0003995">
    <property type="term" value="F:acyl-CoA dehydrogenase activity"/>
    <property type="evidence" value="ECO:0007669"/>
    <property type="project" value="InterPro"/>
</dbReference>
<dbReference type="PANTHER" id="PTHR43884:SF12">
    <property type="entry name" value="ISOVALERYL-COA DEHYDROGENASE, MITOCHONDRIAL-RELATED"/>
    <property type="match status" value="1"/>
</dbReference>
<evidence type="ECO:0000259" key="9">
    <source>
        <dbReference type="Pfam" id="PF02771"/>
    </source>
</evidence>
<evidence type="ECO:0000259" key="7">
    <source>
        <dbReference type="Pfam" id="PF00441"/>
    </source>
</evidence>
<name>A0A832MNH6_UNCEI</name>
<protein>
    <submittedName>
        <fullName evidence="10">Acyl-CoA dehydrogenase</fullName>
    </submittedName>
</protein>
<evidence type="ECO:0000313" key="10">
    <source>
        <dbReference type="EMBL" id="HGZ44138.1"/>
    </source>
</evidence>
<keyword evidence="3 6" id="KW-0285">Flavoprotein</keyword>
<feature type="domain" description="Acyl-CoA dehydrogenase/oxidase C-terminal" evidence="7">
    <location>
        <begin position="231"/>
        <end position="381"/>
    </location>
</feature>
<dbReference type="InterPro" id="IPR006091">
    <property type="entry name" value="Acyl-CoA_Oxase/DH_mid-dom"/>
</dbReference>
<dbReference type="EMBL" id="DSQF01000025">
    <property type="protein sequence ID" value="HGZ44138.1"/>
    <property type="molecule type" value="Genomic_DNA"/>
</dbReference>
<comment type="cofactor">
    <cofactor evidence="1 6">
        <name>FAD</name>
        <dbReference type="ChEBI" id="CHEBI:57692"/>
    </cofactor>
</comment>
<evidence type="ECO:0000256" key="6">
    <source>
        <dbReference type="RuleBase" id="RU362125"/>
    </source>
</evidence>
<gene>
    <name evidence="10" type="ORF">ENR23_12120</name>
</gene>
<dbReference type="PROSITE" id="PS00073">
    <property type="entry name" value="ACYL_COA_DH_2"/>
    <property type="match status" value="1"/>
</dbReference>
<dbReference type="InterPro" id="IPR046373">
    <property type="entry name" value="Acyl-CoA_Oxase/DH_mid-dom_sf"/>
</dbReference>
<evidence type="ECO:0000256" key="1">
    <source>
        <dbReference type="ARBA" id="ARBA00001974"/>
    </source>
</evidence>
<dbReference type="FunFam" id="2.40.110.10:FF:000001">
    <property type="entry name" value="Acyl-CoA dehydrogenase, mitochondrial"/>
    <property type="match status" value="1"/>
</dbReference>
<reference evidence="10" key="1">
    <citation type="journal article" date="2020" name="mSystems">
        <title>Genome- and Community-Level Interaction Insights into Carbon Utilization and Element Cycling Functions of Hydrothermarchaeota in Hydrothermal Sediment.</title>
        <authorList>
            <person name="Zhou Z."/>
            <person name="Liu Y."/>
            <person name="Xu W."/>
            <person name="Pan J."/>
            <person name="Luo Z.H."/>
            <person name="Li M."/>
        </authorList>
    </citation>
    <scope>NUCLEOTIDE SEQUENCE [LARGE SCALE GENOMIC DNA]</scope>
    <source>
        <strain evidence="10">SpSt-381</strain>
    </source>
</reference>
<proteinExistence type="inferred from homology"/>
<dbReference type="SUPFAM" id="SSF47203">
    <property type="entry name" value="Acyl-CoA dehydrogenase C-terminal domain-like"/>
    <property type="match status" value="1"/>
</dbReference>
<dbReference type="InterPro" id="IPR009075">
    <property type="entry name" value="AcylCo_DH/oxidase_C"/>
</dbReference>
<dbReference type="InterPro" id="IPR009100">
    <property type="entry name" value="AcylCoA_DH/oxidase_NM_dom_sf"/>
</dbReference>
<dbReference type="Gene3D" id="1.10.540.10">
    <property type="entry name" value="Acyl-CoA dehydrogenase/oxidase, N-terminal domain"/>
    <property type="match status" value="1"/>
</dbReference>
<comment type="similarity">
    <text evidence="2 6">Belongs to the acyl-CoA dehydrogenase family.</text>
</comment>
<evidence type="ECO:0000256" key="4">
    <source>
        <dbReference type="ARBA" id="ARBA00022827"/>
    </source>
</evidence>
<dbReference type="InterPro" id="IPR013786">
    <property type="entry name" value="AcylCoA_DH/ox_N"/>
</dbReference>
<keyword evidence="5 6" id="KW-0560">Oxidoreductase</keyword>
<dbReference type="Gene3D" id="1.20.140.10">
    <property type="entry name" value="Butyryl-CoA Dehydrogenase, subunit A, domain 3"/>
    <property type="match status" value="1"/>
</dbReference>
<evidence type="ECO:0000256" key="2">
    <source>
        <dbReference type="ARBA" id="ARBA00009347"/>
    </source>
</evidence>
<dbReference type="SUPFAM" id="SSF56645">
    <property type="entry name" value="Acyl-CoA dehydrogenase NM domain-like"/>
    <property type="match status" value="1"/>
</dbReference>
<dbReference type="InterPro" id="IPR037069">
    <property type="entry name" value="AcylCoA_DH/ox_N_sf"/>
</dbReference>
<dbReference type="PIRSF" id="PIRSF016578">
    <property type="entry name" value="HsaA"/>
    <property type="match status" value="1"/>
</dbReference>
<sequence>MEHHLTDDQKAIRELARTIAEEKVKPVRAKYDEESIFPWDIVEELAKVDLFRVFIPTAYDGLVEEGYGITNMCLVTEELSKACAGIALAFAGTALGAFPILLHGSEEQKRKYLPQIAAGKKLAAFGLTEPMAGSDASAQRTTARREGDEYVLNGTKVFITNGGEADIYTTVALTHPEKGARGASCFIVEKGTPGFTFGKKETKMGIHASVTRELIFDGARVPKDNLLGREGMGFLVAMKTFDISRPGVGAQALGIAEGALEETLKYAHTRHQFGQSILQFQGLQWMLADMATQIEAARALIYALAARIDAGDVRDIGHLSAMAKVYASDVAMKVTTDAVQIFGGYGYMTDYPVEKMMRDAKITQIYEGTNQIQRNVIGAWLVKEAARLAG</sequence>
<dbReference type="PANTHER" id="PTHR43884">
    <property type="entry name" value="ACYL-COA DEHYDROGENASE"/>
    <property type="match status" value="1"/>
</dbReference>
<dbReference type="FunFam" id="1.20.140.10:FF:000004">
    <property type="entry name" value="Acyl-CoA dehydrogenase FadE25"/>
    <property type="match status" value="1"/>
</dbReference>
<dbReference type="Pfam" id="PF02770">
    <property type="entry name" value="Acyl-CoA_dh_M"/>
    <property type="match status" value="1"/>
</dbReference>
<dbReference type="InterPro" id="IPR006089">
    <property type="entry name" value="Acyl-CoA_DH_CS"/>
</dbReference>
<evidence type="ECO:0000256" key="3">
    <source>
        <dbReference type="ARBA" id="ARBA00022630"/>
    </source>
</evidence>
<dbReference type="GO" id="GO:0050660">
    <property type="term" value="F:flavin adenine dinucleotide binding"/>
    <property type="evidence" value="ECO:0007669"/>
    <property type="project" value="InterPro"/>
</dbReference>
<evidence type="ECO:0000259" key="8">
    <source>
        <dbReference type="Pfam" id="PF02770"/>
    </source>
</evidence>
<dbReference type="Gene3D" id="2.40.110.10">
    <property type="entry name" value="Butyryl-CoA Dehydrogenase, subunit A, domain 2"/>
    <property type="match status" value="1"/>
</dbReference>
<dbReference type="AlphaFoldDB" id="A0A832MNH6"/>
<dbReference type="Pfam" id="PF00441">
    <property type="entry name" value="Acyl-CoA_dh_1"/>
    <property type="match status" value="1"/>
</dbReference>